<proteinExistence type="predicted"/>
<organism evidence="2 3">
    <name type="scientific">Exidia glandulosa HHB12029</name>
    <dbReference type="NCBI Taxonomy" id="1314781"/>
    <lineage>
        <taxon>Eukaryota</taxon>
        <taxon>Fungi</taxon>
        <taxon>Dikarya</taxon>
        <taxon>Basidiomycota</taxon>
        <taxon>Agaricomycotina</taxon>
        <taxon>Agaricomycetes</taxon>
        <taxon>Auriculariales</taxon>
        <taxon>Exidiaceae</taxon>
        <taxon>Exidia</taxon>
    </lineage>
</organism>
<name>A0A165MJK6_EXIGL</name>
<evidence type="ECO:0000256" key="1">
    <source>
        <dbReference type="SAM" id="MobiDB-lite"/>
    </source>
</evidence>
<dbReference type="EMBL" id="KV425910">
    <property type="protein sequence ID" value="KZV99361.1"/>
    <property type="molecule type" value="Genomic_DNA"/>
</dbReference>
<sequence length="227" mass="25523">MFQRRRPPAACGTVRVQCPSPTRPTVAFSEAREGHRRRRLAHQYHKLSIQPRGRPLRTKVVTFEAPEWLRVPASFARQSCLRSCRQLKHHTGGPHSERHVRRFLSRMQGAGGQGQNVFPSPTDPDLRMHDSRAVLYSSRLVGTCAFEDQDASPRIQGFRMNGGRRAGRKDAGEGAEGKFAVAQRNGAKRRRLRGRGVPAAPSFSLQVQDDVQSWRDGRGKRSRLRGG</sequence>
<keyword evidence="3" id="KW-1185">Reference proteome</keyword>
<evidence type="ECO:0000313" key="2">
    <source>
        <dbReference type="EMBL" id="KZV99361.1"/>
    </source>
</evidence>
<evidence type="ECO:0000313" key="3">
    <source>
        <dbReference type="Proteomes" id="UP000077266"/>
    </source>
</evidence>
<dbReference type="InParanoid" id="A0A165MJK6"/>
<gene>
    <name evidence="2" type="ORF">EXIGLDRAFT_234050</name>
</gene>
<dbReference type="Proteomes" id="UP000077266">
    <property type="component" value="Unassembled WGS sequence"/>
</dbReference>
<reference evidence="2 3" key="1">
    <citation type="journal article" date="2016" name="Mol. Biol. Evol.">
        <title>Comparative Genomics of Early-Diverging Mushroom-Forming Fungi Provides Insights into the Origins of Lignocellulose Decay Capabilities.</title>
        <authorList>
            <person name="Nagy L.G."/>
            <person name="Riley R."/>
            <person name="Tritt A."/>
            <person name="Adam C."/>
            <person name="Daum C."/>
            <person name="Floudas D."/>
            <person name="Sun H."/>
            <person name="Yadav J.S."/>
            <person name="Pangilinan J."/>
            <person name="Larsson K.H."/>
            <person name="Matsuura K."/>
            <person name="Barry K."/>
            <person name="Labutti K."/>
            <person name="Kuo R."/>
            <person name="Ohm R.A."/>
            <person name="Bhattacharya S.S."/>
            <person name="Shirouzu T."/>
            <person name="Yoshinaga Y."/>
            <person name="Martin F.M."/>
            <person name="Grigoriev I.V."/>
            <person name="Hibbett D.S."/>
        </authorList>
    </citation>
    <scope>NUCLEOTIDE SEQUENCE [LARGE SCALE GENOMIC DNA]</scope>
    <source>
        <strain evidence="2 3">HHB12029</strain>
    </source>
</reference>
<accession>A0A165MJK6</accession>
<feature type="region of interest" description="Disordered" evidence="1">
    <location>
        <begin position="155"/>
        <end position="227"/>
    </location>
</feature>
<dbReference type="AlphaFoldDB" id="A0A165MJK6"/>
<protein>
    <submittedName>
        <fullName evidence="2">Uncharacterized protein</fullName>
    </submittedName>
</protein>